<comment type="similarity">
    <text evidence="2">Belongs to the potassium channel family. H (Eag) (TC 1.A.1.20) subfamily. Kv11.1/KCNH2 sub-subfamily.</text>
</comment>
<feature type="transmembrane region" description="Helical" evidence="22">
    <location>
        <begin position="472"/>
        <end position="492"/>
    </location>
</feature>
<feature type="region of interest" description="Disordered" evidence="21">
    <location>
        <begin position="163"/>
        <end position="190"/>
    </location>
</feature>
<protein>
    <recommendedName>
        <fullName evidence="19">Voltage-gated inwardly rectifying potassium channel KCNH2</fullName>
    </recommendedName>
    <alternativeName>
        <fullName evidence="15">Ether-a-go-go-related gene potassium channel 1</fullName>
    </alternativeName>
    <alternativeName>
        <fullName evidence="20">Potassium voltage-gated channel subfamily H member 2</fullName>
    </alternativeName>
    <alternativeName>
        <fullName evidence="16">Voltage-gated potassium channel subunit Kv11.1</fullName>
    </alternativeName>
</protein>
<organism evidence="24 25">
    <name type="scientific">Sinocyclocheilus rhinocerous</name>
    <dbReference type="NCBI Taxonomy" id="307959"/>
    <lineage>
        <taxon>Eukaryota</taxon>
        <taxon>Metazoa</taxon>
        <taxon>Chordata</taxon>
        <taxon>Craniata</taxon>
        <taxon>Vertebrata</taxon>
        <taxon>Euteleostomi</taxon>
        <taxon>Actinopterygii</taxon>
        <taxon>Neopterygii</taxon>
        <taxon>Teleostei</taxon>
        <taxon>Ostariophysi</taxon>
        <taxon>Cypriniformes</taxon>
        <taxon>Cyprinidae</taxon>
        <taxon>Cyprininae</taxon>
        <taxon>Sinocyclocheilus</taxon>
    </lineage>
</organism>
<evidence type="ECO:0000256" key="13">
    <source>
        <dbReference type="ARBA" id="ARBA00023136"/>
    </source>
</evidence>
<feature type="compositionally biased region" description="Polar residues" evidence="21">
    <location>
        <begin position="882"/>
        <end position="900"/>
    </location>
</feature>
<keyword evidence="14" id="KW-0407">Ion channel</keyword>
<dbReference type="InterPro" id="IPR014710">
    <property type="entry name" value="RmlC-like_jellyroll"/>
</dbReference>
<comment type="subunit">
    <text evidence="18">The potassium channel is probably composed of a homo- or heterotetrameric complex of pore-forming alpha subunits that can associate with modulating beta subunits. Interacts with DNAJB12 and DNAJB14; chaperones DNAJB12 and DNAJB14 promote tetramerization. Heteromultimer with KCNH6/ERG2 and KCNH7/ERG3. Interacts with ALG10B. Forms a stable complex with KCNE1 or KCNE2, and that this heteromultimerization regulates Inward rectifier potassium channel activity. Interacts with CANX. The core-glycosylated, but not the fully glycosylated form interacts with RNF207. Interacts with NDFIP1 and NDFIP2; this interaction decreases the cell membrane expression by targeting KCNH2, through interaction with NEDD4L, for the degradation through the multivesicular bodies (MVBs)-lysosomal pathway.</text>
</comment>
<evidence type="ECO:0000256" key="15">
    <source>
        <dbReference type="ARBA" id="ARBA00030015"/>
    </source>
</evidence>
<name>A0A673G1Z5_9TELE</name>
<dbReference type="PANTHER" id="PTHR10217">
    <property type="entry name" value="VOLTAGE AND LIGAND GATED POTASSIUM CHANNEL"/>
    <property type="match status" value="1"/>
</dbReference>
<dbReference type="InterPro" id="IPR003938">
    <property type="entry name" value="K_chnl_volt-dep_EAG/ELK/ERG"/>
</dbReference>
<evidence type="ECO:0000256" key="21">
    <source>
        <dbReference type="SAM" id="MobiDB-lite"/>
    </source>
</evidence>
<dbReference type="PANTHER" id="PTHR10217:SF506">
    <property type="entry name" value="POTASSIUM VOLTAGE-GATED CHANNEL SUBFAMILY H MEMBER 2"/>
    <property type="match status" value="1"/>
</dbReference>
<dbReference type="InterPro" id="IPR000014">
    <property type="entry name" value="PAS"/>
</dbReference>
<keyword evidence="11" id="KW-0175">Coiled coil</keyword>
<dbReference type="Gene3D" id="1.10.287.70">
    <property type="match status" value="1"/>
</dbReference>
<keyword evidence="12" id="KW-0406">Ion transport</keyword>
<dbReference type="NCBIfam" id="TIGR00229">
    <property type="entry name" value="sensory_box"/>
    <property type="match status" value="1"/>
</dbReference>
<dbReference type="FunFam" id="3.30.450.20:FF:000001">
    <property type="entry name" value="Potassium voltage-gated channel subfamily H member 7"/>
    <property type="match status" value="1"/>
</dbReference>
<proteinExistence type="inferred from homology"/>
<evidence type="ECO:0000256" key="7">
    <source>
        <dbReference type="ARBA" id="ARBA00022826"/>
    </source>
</evidence>
<dbReference type="GO" id="GO:0060307">
    <property type="term" value="P:regulation of ventricular cardiac muscle cell membrane repolarization"/>
    <property type="evidence" value="ECO:0007669"/>
    <property type="project" value="TreeGrafter"/>
</dbReference>
<evidence type="ECO:0000256" key="19">
    <source>
        <dbReference type="ARBA" id="ARBA00047187"/>
    </source>
</evidence>
<dbReference type="Pfam" id="PF00520">
    <property type="entry name" value="Ion_trans"/>
    <property type="match status" value="1"/>
</dbReference>
<dbReference type="SMART" id="SM00100">
    <property type="entry name" value="cNMP"/>
    <property type="match status" value="1"/>
</dbReference>
<keyword evidence="4" id="KW-0488">Methylation</keyword>
<dbReference type="InterPro" id="IPR005821">
    <property type="entry name" value="Ion_trans_dom"/>
</dbReference>
<sequence>MPVRRGHVAPQNTFLDTIIRKFESQSRKFIIANARVENCAIIFCNDGFCHMCGYTRAEIMQKPCTCNFLYGPHTKRLAIAQMAQALLGSEERKVEIVLYRKDGVCFLCLVDVVPVKNEDGVVIMFILNFEVMPDDKLHEPQDLNHKLPLLWRHSSTSMCPLPFHETMQLDPSSPPPRLNPDTSVSNCSLTNSRSRESFHSMRRASSVDDIEAMRPEWNRKHRARPTSSSTGAMNNKFSILNSTSDSDLMRYRTISKIPQITLNFVDFKPDPLISLPAGEMDIIAPCKLIDRTHNVTEKVTQVLSLGADVLPEYKLQTPRIHKWTVLHYSPFKAVWDWLILLLVIYTAILTPYSAAFLLDGDEDSSGQNCSYSCSPLNVVDLIVDIMFIIDIIINFRTTYVNTNDEVVSHPLRIAVHYFKGWFLIDMVAAIPFDLLIDRTGEEMSTTLIGLLKTARLLRLVRVARKLDRYSEYGAAVLFLLRNIIFVLMFVSNDFEKNALMYASIFGNVSAIIQRLYSGTARYHTQMLRVREFIRFHQIPNPLRQRLEEYFQHAWSYTNGIDMNAVLKGFPECLQADICLHLNRTLLQNCKAFKGSSKGCLRALAMKFKTTHAPPGDTLVHAGDVLTAIYFISRGSIEILRGDVVVAILGKNDIFGEPINLYARPGKSNADVRALTYCDLHKIHRDDVLEVLDMYPEFTDHFWSNLEITFNLRDTNMIPGSPSSEDSDCAGFNKLRRRKLSFRRRTEKGFPDNSCSLRRKQAASNQNELKPGWEEPRNSISSHSSGDEGEEPVHTCPTPPTTLMDVTEGEGDPKTGNTCNALSGAFSGVSNIFSFWGDSRGRQYQEVPRCNLPSPSPHPSMPLRSISRQQRSQMESRLELLQKQLNRSQSPLQSDHLSVSSPPQPSMFPEILVQPVMPLESKTPASLSQVTHGDGFELLEQRL</sequence>
<reference evidence="24" key="1">
    <citation type="submission" date="2025-08" db="UniProtKB">
        <authorList>
            <consortium name="Ensembl"/>
        </authorList>
    </citation>
    <scope>IDENTIFICATION</scope>
</reference>
<feature type="transmembrane region" description="Helical" evidence="22">
    <location>
        <begin position="378"/>
        <end position="397"/>
    </location>
</feature>
<evidence type="ECO:0000256" key="22">
    <source>
        <dbReference type="SAM" id="Phobius"/>
    </source>
</evidence>
<keyword evidence="6 22" id="KW-0812">Transmembrane</keyword>
<dbReference type="InterPro" id="IPR018490">
    <property type="entry name" value="cNMP-bd_dom_sf"/>
</dbReference>
<keyword evidence="13 22" id="KW-0472">Membrane</keyword>
<keyword evidence="25" id="KW-1185">Reference proteome</keyword>
<comment type="catalytic activity">
    <reaction evidence="17">
        <text>K(+)(in) = K(+)(out)</text>
        <dbReference type="Rhea" id="RHEA:29463"/>
        <dbReference type="ChEBI" id="CHEBI:29103"/>
    </reaction>
</comment>
<dbReference type="InterPro" id="IPR000595">
    <property type="entry name" value="cNMP-bd_dom"/>
</dbReference>
<accession>A0A673G1Z5</accession>
<feature type="region of interest" description="Disordered" evidence="21">
    <location>
        <begin position="845"/>
        <end position="907"/>
    </location>
</feature>
<feature type="transmembrane region" description="Helical" evidence="22">
    <location>
        <begin position="337"/>
        <end position="358"/>
    </location>
</feature>
<dbReference type="PROSITE" id="PS50042">
    <property type="entry name" value="CNMP_BINDING_3"/>
    <property type="match status" value="1"/>
</dbReference>
<dbReference type="AlphaFoldDB" id="A0A673G1Z5"/>
<evidence type="ECO:0000259" key="23">
    <source>
        <dbReference type="PROSITE" id="PS50042"/>
    </source>
</evidence>
<dbReference type="Pfam" id="PF00027">
    <property type="entry name" value="cNMP_binding"/>
    <property type="match status" value="1"/>
</dbReference>
<dbReference type="Gene3D" id="1.10.1200.260">
    <property type="match status" value="1"/>
</dbReference>
<evidence type="ECO:0000256" key="17">
    <source>
        <dbReference type="ARBA" id="ARBA00034430"/>
    </source>
</evidence>
<dbReference type="PRINTS" id="PR01463">
    <property type="entry name" value="EAGCHANLFMLY"/>
</dbReference>
<dbReference type="SUPFAM" id="SSF51206">
    <property type="entry name" value="cAMP-binding domain-like"/>
    <property type="match status" value="1"/>
</dbReference>
<evidence type="ECO:0000256" key="20">
    <source>
        <dbReference type="ARBA" id="ARBA00047201"/>
    </source>
</evidence>
<dbReference type="GO" id="GO:0005242">
    <property type="term" value="F:inward rectifier potassium channel activity"/>
    <property type="evidence" value="ECO:0007669"/>
    <property type="project" value="TreeGrafter"/>
</dbReference>
<feature type="compositionally biased region" description="Polar residues" evidence="21">
    <location>
        <begin position="180"/>
        <end position="190"/>
    </location>
</feature>
<dbReference type="Proteomes" id="UP000472270">
    <property type="component" value="Unassembled WGS sequence"/>
</dbReference>
<dbReference type="GO" id="GO:0086013">
    <property type="term" value="P:membrane repolarization during cardiac muscle cell action potential"/>
    <property type="evidence" value="ECO:0007669"/>
    <property type="project" value="TreeGrafter"/>
</dbReference>
<comment type="subcellular location">
    <subcellularLocation>
        <location evidence="1">Membrane</location>
        <topology evidence="1">Multi-pass membrane protein</topology>
    </subcellularLocation>
</comment>
<evidence type="ECO:0000256" key="3">
    <source>
        <dbReference type="ARBA" id="ARBA00022448"/>
    </source>
</evidence>
<evidence type="ECO:0000256" key="6">
    <source>
        <dbReference type="ARBA" id="ARBA00022692"/>
    </source>
</evidence>
<dbReference type="FunFam" id="2.60.120.10:FF:000011">
    <property type="entry name" value="Potassium channel, voltage-gated eag-related subfamily H, member 7"/>
    <property type="match status" value="1"/>
</dbReference>
<evidence type="ECO:0000256" key="14">
    <source>
        <dbReference type="ARBA" id="ARBA00023303"/>
    </source>
</evidence>
<dbReference type="InterPro" id="IPR035965">
    <property type="entry name" value="PAS-like_dom_sf"/>
</dbReference>
<keyword evidence="8" id="KW-0851">Voltage-gated channel</keyword>
<evidence type="ECO:0000256" key="10">
    <source>
        <dbReference type="ARBA" id="ARBA00022989"/>
    </source>
</evidence>
<evidence type="ECO:0000313" key="25">
    <source>
        <dbReference type="Proteomes" id="UP000472270"/>
    </source>
</evidence>
<evidence type="ECO:0000256" key="2">
    <source>
        <dbReference type="ARBA" id="ARBA00007076"/>
    </source>
</evidence>
<evidence type="ECO:0000256" key="12">
    <source>
        <dbReference type="ARBA" id="ARBA00023065"/>
    </source>
</evidence>
<dbReference type="FunFam" id="1.10.1200.260:FF:000001">
    <property type="entry name" value="Potassium voltage-gated channel subfamily H member 7"/>
    <property type="match status" value="1"/>
</dbReference>
<feature type="domain" description="Cyclic nucleotide-binding" evidence="23">
    <location>
        <begin position="591"/>
        <end position="691"/>
    </location>
</feature>
<dbReference type="Ensembl" id="ENSSRHT00000006640.1">
    <property type="protein sequence ID" value="ENSSRHP00000006419.1"/>
    <property type="gene ID" value="ENSSRHG00000003900.1"/>
</dbReference>
<dbReference type="GO" id="GO:0086091">
    <property type="term" value="P:regulation of heart rate by cardiac conduction"/>
    <property type="evidence" value="ECO:0007669"/>
    <property type="project" value="TreeGrafter"/>
</dbReference>
<feature type="region of interest" description="Disordered" evidence="21">
    <location>
        <begin position="745"/>
        <end position="803"/>
    </location>
</feature>
<keyword evidence="10 22" id="KW-1133">Transmembrane helix</keyword>
<keyword evidence="7" id="KW-0631">Potassium channel</keyword>
<dbReference type="CDD" id="cd00038">
    <property type="entry name" value="CAP_ED"/>
    <property type="match status" value="1"/>
</dbReference>
<dbReference type="Gene3D" id="3.30.450.20">
    <property type="entry name" value="PAS domain"/>
    <property type="match status" value="1"/>
</dbReference>
<dbReference type="CDD" id="cd00130">
    <property type="entry name" value="PAS"/>
    <property type="match status" value="1"/>
</dbReference>
<evidence type="ECO:0000256" key="8">
    <source>
        <dbReference type="ARBA" id="ARBA00022882"/>
    </source>
</evidence>
<evidence type="ECO:0000256" key="5">
    <source>
        <dbReference type="ARBA" id="ARBA00022538"/>
    </source>
</evidence>
<dbReference type="GO" id="GO:0005886">
    <property type="term" value="C:plasma membrane"/>
    <property type="evidence" value="ECO:0007669"/>
    <property type="project" value="TreeGrafter"/>
</dbReference>
<dbReference type="InterPro" id="IPR050818">
    <property type="entry name" value="KCNH_animal-type"/>
</dbReference>
<evidence type="ECO:0000256" key="4">
    <source>
        <dbReference type="ARBA" id="ARBA00022481"/>
    </source>
</evidence>
<evidence type="ECO:0000256" key="11">
    <source>
        <dbReference type="ARBA" id="ARBA00023054"/>
    </source>
</evidence>
<reference evidence="24" key="2">
    <citation type="submission" date="2025-09" db="UniProtKB">
        <authorList>
            <consortium name="Ensembl"/>
        </authorList>
    </citation>
    <scope>IDENTIFICATION</scope>
</reference>
<dbReference type="GO" id="GO:0034702">
    <property type="term" value="C:monoatomic ion channel complex"/>
    <property type="evidence" value="ECO:0007669"/>
    <property type="project" value="UniProtKB-KW"/>
</dbReference>
<evidence type="ECO:0000313" key="24">
    <source>
        <dbReference type="Ensembl" id="ENSSRHP00000006419.1"/>
    </source>
</evidence>
<dbReference type="SUPFAM" id="SSF55785">
    <property type="entry name" value="PYP-like sensor domain (PAS domain)"/>
    <property type="match status" value="1"/>
</dbReference>
<evidence type="ECO:0000256" key="16">
    <source>
        <dbReference type="ARBA" id="ARBA00031970"/>
    </source>
</evidence>
<keyword evidence="3" id="KW-0813">Transport</keyword>
<keyword evidence="9" id="KW-0630">Potassium</keyword>
<keyword evidence="5" id="KW-0633">Potassium transport</keyword>
<evidence type="ECO:0000256" key="18">
    <source>
        <dbReference type="ARBA" id="ARBA00046729"/>
    </source>
</evidence>
<evidence type="ECO:0000256" key="1">
    <source>
        <dbReference type="ARBA" id="ARBA00004141"/>
    </source>
</evidence>
<evidence type="ECO:0000256" key="9">
    <source>
        <dbReference type="ARBA" id="ARBA00022958"/>
    </source>
</evidence>
<dbReference type="Pfam" id="PF13426">
    <property type="entry name" value="PAS_9"/>
    <property type="match status" value="1"/>
</dbReference>
<dbReference type="Gene3D" id="2.60.120.10">
    <property type="entry name" value="Jelly Rolls"/>
    <property type="match status" value="1"/>
</dbReference>
<dbReference type="SUPFAM" id="SSF81324">
    <property type="entry name" value="Voltage-gated potassium channels"/>
    <property type="match status" value="1"/>
</dbReference>